<dbReference type="RefSeq" id="WP_100868157.1">
    <property type="nucleotide sequence ID" value="NZ_PHUF01000005.1"/>
</dbReference>
<accession>A0A2N0H5B1</accession>
<sequence length="504" mass="55891">MAADTEVGSPGRKTADATPHAASLIQSLRDIGYSCETALADIIDNSITAGAANIEILSDTTSSEPALGILDDGSGMGLDELVEAMRPGSRNPLADRADHDLGRFGLGLKSASFSQCKRLTVVSRRNAVLAGATWDLDEVARSNRWDIELHETADDIPWADQLGTNGTLVIWRALDRLSGGLDHDQRKRAEHINRVIAGAERHIRLVFHRFMSEGRSPLVLRLNGRKLEPIDPFGTRFPTHQKDRPDSLELKHGTVGFQCFTLPHHKSISKADWEDMGGPEGHLRSQGFYVYRGRRLIIAGSWLGLARQTELTKLCRIRVDIPNTMDADWKIDVKKASAQLPPAVRERMRLLVERLTQTSKRTYQRRGQRLVDNDYMPIWQRIQKDGAIVYRPDPAHPVFADFSARLTVDLQSDFANIIGLIGSSVPIASLHSDFAGSAEELVADEADVEALRQMAEAMVPRLLAQGTDTDRILDILKQVDPFQSAWSSARPIIEEVISKEVPDV</sequence>
<keyword evidence="1" id="KW-0418">Kinase</keyword>
<dbReference type="EMBL" id="PHUF01000005">
    <property type="protein sequence ID" value="PKB14113.1"/>
    <property type="molecule type" value="Genomic_DNA"/>
</dbReference>
<dbReference type="AlphaFoldDB" id="A0A2N0H5B1"/>
<proteinExistence type="predicted"/>
<organism evidence="1 2">
    <name type="scientific">Novosphingobium kunmingense</name>
    <dbReference type="NCBI Taxonomy" id="1211806"/>
    <lineage>
        <taxon>Bacteria</taxon>
        <taxon>Pseudomonadati</taxon>
        <taxon>Pseudomonadota</taxon>
        <taxon>Alphaproteobacteria</taxon>
        <taxon>Sphingomonadales</taxon>
        <taxon>Sphingomonadaceae</taxon>
        <taxon>Novosphingobium</taxon>
    </lineage>
</organism>
<dbReference type="Gene3D" id="3.30.565.10">
    <property type="entry name" value="Histidine kinase-like ATPase, C-terminal domain"/>
    <property type="match status" value="1"/>
</dbReference>
<comment type="caution">
    <text evidence="1">The sequence shown here is derived from an EMBL/GenBank/DDBJ whole genome shotgun (WGS) entry which is preliminary data.</text>
</comment>
<dbReference type="SUPFAM" id="SSF55874">
    <property type="entry name" value="ATPase domain of HSP90 chaperone/DNA topoisomerase II/histidine kinase"/>
    <property type="match status" value="1"/>
</dbReference>
<dbReference type="OrthoDB" id="9813438at2"/>
<gene>
    <name evidence="1" type="ORF">B0I00_2742</name>
</gene>
<dbReference type="Pfam" id="PF13589">
    <property type="entry name" value="HATPase_c_3"/>
    <property type="match status" value="1"/>
</dbReference>
<evidence type="ECO:0000313" key="1">
    <source>
        <dbReference type="EMBL" id="PKB14113.1"/>
    </source>
</evidence>
<reference evidence="1 2" key="1">
    <citation type="submission" date="2017-11" db="EMBL/GenBank/DDBJ databases">
        <title>Genomic Encyclopedia of Type Strains, Phase III (KMG-III): the genomes of soil and plant-associated and newly described type strains.</title>
        <authorList>
            <person name="Whitman W."/>
        </authorList>
    </citation>
    <scope>NUCLEOTIDE SEQUENCE [LARGE SCALE GENOMIC DNA]</scope>
    <source>
        <strain evidence="1 2">CGMCC 1.12274</strain>
    </source>
</reference>
<dbReference type="Proteomes" id="UP000232587">
    <property type="component" value="Unassembled WGS sequence"/>
</dbReference>
<dbReference type="GO" id="GO:0016301">
    <property type="term" value="F:kinase activity"/>
    <property type="evidence" value="ECO:0007669"/>
    <property type="project" value="UniProtKB-KW"/>
</dbReference>
<name>A0A2N0H5B1_9SPHN</name>
<protein>
    <submittedName>
        <fullName evidence="1">Histidine kinase/DNA gyrase B/HSP90-like ATPase</fullName>
    </submittedName>
</protein>
<keyword evidence="2" id="KW-1185">Reference proteome</keyword>
<dbReference type="InterPro" id="IPR036890">
    <property type="entry name" value="HATPase_C_sf"/>
</dbReference>
<keyword evidence="1" id="KW-0808">Transferase</keyword>
<evidence type="ECO:0000313" key="2">
    <source>
        <dbReference type="Proteomes" id="UP000232587"/>
    </source>
</evidence>